<evidence type="ECO:0000256" key="11">
    <source>
        <dbReference type="ARBA" id="ARBA00022989"/>
    </source>
</evidence>
<proteinExistence type="inferred from homology"/>
<dbReference type="InterPro" id="IPR000719">
    <property type="entry name" value="Prot_kinase_dom"/>
</dbReference>
<comment type="similarity">
    <text evidence="2">Belongs to the RLP family.</text>
</comment>
<feature type="binding site" evidence="15">
    <location>
        <position position="628"/>
    </location>
    <ligand>
        <name>ATP</name>
        <dbReference type="ChEBI" id="CHEBI:30616"/>
    </ligand>
</feature>
<dbReference type="InterPro" id="IPR008271">
    <property type="entry name" value="Ser/Thr_kinase_AS"/>
</dbReference>
<keyword evidence="10 15" id="KW-0067">ATP-binding</keyword>
<sequence length="927" mass="100821">MAPSPKSTSPTGAFRGLSTSPPSAPSPLSVTSPLATTTSLGGILTADIRNCKQLQSLDLSFNEFTGQIPDLSPLGKLQALVLNQNHFTGVFPWSSLANLTGLIYLSVGDNLQFEESPFPEIVTELSSLSLLYLSDCNLKGEIPASIGNLTKLVDLELADNILTGEIPKEITKLTNLLQLELYNNSFRGKIPDGFGNLTRLAYFDASRNYLEGDLSELRFLKNLVSLQLFFNEFSGEIPQEFGDFKFLVNLSLYSNRLTGNLPAKLGSWAEFIFIDVSTNYLTGSIPPDMCKMGTMQKLLLLENQFSGQIPATYASCSSLIRFRVSNNSLSGVVPAGLWGLPNLDIIDLAINQLEGAIDASIGRAKSLSQLLIADNKFSGDIPSEISGAPSLGTINLSNNQFSGQIPESIGELKKLASFYAEKNSLTGEIPDSLGSCVSLSAVNLAGNTLSGEIPASIGSLPSLNSLILANNKLSGQIPVSLSSLKLSSLDLSNNQLTGDIPAALSISAYNDSFIGNPRLCSDSFIYLHQCSPNSKHSSNKLTTILTCFLAAFALALCSLALICFKKRKSGRDSPMISKDSWDIKSFRILTFDEQEIINSVVKDNLIGKGGSGEVYRVNLTGGIMVAVKHIYHNSFNPENPYDQKSTSAMLAKRSGSLRSREFEAEVDTLSSIRHVNVVKLYCSITSEESSLLVYEYLPNGSLWDRLHTAAGEKLGLDWETRYEIAVGAARGLEYLHHGCDRPILHRDVKSSNILLDEFFKPRIADFGLAKVLQGGKDASSMTHAVAGTYGYIAPEYAYTWKVTEKSDVYSFGVVLMELVTGKRPIEAEYGDNKDIVYWISGRMTSRESIMGLVDASIISELAREEAVKVLKIAVLCTSRLPTMRPSMRTVVQMLEDSGGSRLVVGVDTLKESHEKVILEKVASYKLT</sequence>
<keyword evidence="6" id="KW-0732">Signal</keyword>
<feature type="compositionally biased region" description="Polar residues" evidence="16">
    <location>
        <begin position="1"/>
        <end position="11"/>
    </location>
</feature>
<gene>
    <name evidence="19" type="ORF">A4U43_C03F7210</name>
</gene>
<evidence type="ECO:0000313" key="20">
    <source>
        <dbReference type="Proteomes" id="UP000243459"/>
    </source>
</evidence>
<dbReference type="PROSITE" id="PS50011">
    <property type="entry name" value="PROTEIN_KINASE_DOM"/>
    <property type="match status" value="1"/>
</dbReference>
<dbReference type="PANTHER" id="PTHR48056">
    <property type="entry name" value="LRR RECEPTOR-LIKE SERINE/THREONINE-PROTEIN KINASE-RELATED"/>
    <property type="match status" value="1"/>
</dbReference>
<dbReference type="Gramene" id="ONK74519">
    <property type="protein sequence ID" value="ONK74519"/>
    <property type="gene ID" value="A4U43_C03F7210"/>
</dbReference>
<dbReference type="OMA" id="CSSTIRH"/>
<dbReference type="SMART" id="SM00220">
    <property type="entry name" value="S_TKc"/>
    <property type="match status" value="1"/>
</dbReference>
<dbReference type="Pfam" id="PF00069">
    <property type="entry name" value="Pkinase"/>
    <property type="match status" value="1"/>
</dbReference>
<dbReference type="FunFam" id="3.80.10.10:FF:000111">
    <property type="entry name" value="LRR receptor-like serine/threonine-protein kinase ERECTA"/>
    <property type="match status" value="1"/>
</dbReference>
<evidence type="ECO:0000256" key="7">
    <source>
        <dbReference type="ARBA" id="ARBA00022737"/>
    </source>
</evidence>
<feature type="domain" description="Protein kinase" evidence="18">
    <location>
        <begin position="600"/>
        <end position="903"/>
    </location>
</feature>
<dbReference type="SUPFAM" id="SSF56112">
    <property type="entry name" value="Protein kinase-like (PK-like)"/>
    <property type="match status" value="1"/>
</dbReference>
<evidence type="ECO:0000256" key="15">
    <source>
        <dbReference type="PROSITE-ProRule" id="PRU10141"/>
    </source>
</evidence>
<dbReference type="PROSITE" id="PS51450">
    <property type="entry name" value="LRR"/>
    <property type="match status" value="1"/>
</dbReference>
<evidence type="ECO:0000256" key="4">
    <source>
        <dbReference type="ARBA" id="ARBA00022679"/>
    </source>
</evidence>
<name>A0A5P1FCE1_ASPOF</name>
<keyword evidence="9" id="KW-0418">Kinase</keyword>
<dbReference type="PANTHER" id="PTHR48056:SF41">
    <property type="entry name" value="RECEPTOR-LIKE PROTEIN KINASE HAIKU2"/>
    <property type="match status" value="1"/>
</dbReference>
<dbReference type="FunFam" id="3.80.10.10:FF:000905">
    <property type="entry name" value="Receptor-like protein kinase 7"/>
    <property type="match status" value="1"/>
</dbReference>
<evidence type="ECO:0000256" key="8">
    <source>
        <dbReference type="ARBA" id="ARBA00022741"/>
    </source>
</evidence>
<evidence type="ECO:0000313" key="19">
    <source>
        <dbReference type="EMBL" id="ONK74519.1"/>
    </source>
</evidence>
<evidence type="ECO:0000256" key="16">
    <source>
        <dbReference type="SAM" id="MobiDB-lite"/>
    </source>
</evidence>
<evidence type="ECO:0000256" key="13">
    <source>
        <dbReference type="ARBA" id="ARBA00023170"/>
    </source>
</evidence>
<keyword evidence="12 17" id="KW-0472">Membrane</keyword>
<keyword evidence="8 15" id="KW-0547">Nucleotide-binding</keyword>
<dbReference type="GO" id="GO:0005886">
    <property type="term" value="C:plasma membrane"/>
    <property type="evidence" value="ECO:0007669"/>
    <property type="project" value="UniProtKB-SubCell"/>
</dbReference>
<evidence type="ECO:0000256" key="17">
    <source>
        <dbReference type="SAM" id="Phobius"/>
    </source>
</evidence>
<evidence type="ECO:0000256" key="9">
    <source>
        <dbReference type="ARBA" id="ARBA00022777"/>
    </source>
</evidence>
<dbReference type="GO" id="GO:0004672">
    <property type="term" value="F:protein kinase activity"/>
    <property type="evidence" value="ECO:0007669"/>
    <property type="project" value="InterPro"/>
</dbReference>
<reference evidence="20" key="1">
    <citation type="journal article" date="2017" name="Nat. Commun.">
        <title>The asparagus genome sheds light on the origin and evolution of a young Y chromosome.</title>
        <authorList>
            <person name="Harkess A."/>
            <person name="Zhou J."/>
            <person name="Xu C."/>
            <person name="Bowers J.E."/>
            <person name="Van der Hulst R."/>
            <person name="Ayyampalayam S."/>
            <person name="Mercati F."/>
            <person name="Riccardi P."/>
            <person name="McKain M.R."/>
            <person name="Kakrana A."/>
            <person name="Tang H."/>
            <person name="Ray J."/>
            <person name="Groenendijk J."/>
            <person name="Arikit S."/>
            <person name="Mathioni S.M."/>
            <person name="Nakano M."/>
            <person name="Shan H."/>
            <person name="Telgmann-Rauber A."/>
            <person name="Kanno A."/>
            <person name="Yue Z."/>
            <person name="Chen H."/>
            <person name="Li W."/>
            <person name="Chen Y."/>
            <person name="Xu X."/>
            <person name="Zhang Y."/>
            <person name="Luo S."/>
            <person name="Chen H."/>
            <person name="Gao J."/>
            <person name="Mao Z."/>
            <person name="Pires J.C."/>
            <person name="Luo M."/>
            <person name="Kudrna D."/>
            <person name="Wing R.A."/>
            <person name="Meyers B.C."/>
            <person name="Yi K."/>
            <person name="Kong H."/>
            <person name="Lavrijsen P."/>
            <person name="Sunseri F."/>
            <person name="Falavigna A."/>
            <person name="Ye Y."/>
            <person name="Leebens-Mack J.H."/>
            <person name="Chen G."/>
        </authorList>
    </citation>
    <scope>NUCLEOTIDE SEQUENCE [LARGE SCALE GENOMIC DNA]</scope>
    <source>
        <strain evidence="20">cv. DH0086</strain>
    </source>
</reference>
<keyword evidence="14" id="KW-0325">Glycoprotein</keyword>
<organism evidence="19 20">
    <name type="scientific">Asparagus officinalis</name>
    <name type="common">Garden asparagus</name>
    <dbReference type="NCBI Taxonomy" id="4686"/>
    <lineage>
        <taxon>Eukaryota</taxon>
        <taxon>Viridiplantae</taxon>
        <taxon>Streptophyta</taxon>
        <taxon>Embryophyta</taxon>
        <taxon>Tracheophyta</taxon>
        <taxon>Spermatophyta</taxon>
        <taxon>Magnoliopsida</taxon>
        <taxon>Liliopsida</taxon>
        <taxon>Asparagales</taxon>
        <taxon>Asparagaceae</taxon>
        <taxon>Asparagoideae</taxon>
        <taxon>Asparagus</taxon>
    </lineage>
</organism>
<keyword evidence="4" id="KW-0808">Transferase</keyword>
<dbReference type="InterPro" id="IPR032675">
    <property type="entry name" value="LRR_dom_sf"/>
</dbReference>
<dbReference type="InterPro" id="IPR011009">
    <property type="entry name" value="Kinase-like_dom_sf"/>
</dbReference>
<dbReference type="Pfam" id="PF00560">
    <property type="entry name" value="LRR_1"/>
    <property type="match status" value="6"/>
</dbReference>
<accession>A0A5P1FCE1</accession>
<dbReference type="FunFam" id="1.10.510.10:FF:000365">
    <property type="entry name" value="Leucine-rich repeat receptor-like serine/threonine-protein kinase At1g17230"/>
    <property type="match status" value="1"/>
</dbReference>
<dbReference type="PROSITE" id="PS00108">
    <property type="entry name" value="PROTEIN_KINASE_ST"/>
    <property type="match status" value="1"/>
</dbReference>
<dbReference type="AlphaFoldDB" id="A0A5P1FCE1"/>
<dbReference type="Gene3D" id="1.10.510.10">
    <property type="entry name" value="Transferase(Phosphotransferase) domain 1"/>
    <property type="match status" value="1"/>
</dbReference>
<keyword evidence="5 17" id="KW-0812">Transmembrane</keyword>
<feature type="transmembrane region" description="Helical" evidence="17">
    <location>
        <begin position="541"/>
        <end position="564"/>
    </location>
</feature>
<keyword evidence="13" id="KW-0675">Receptor</keyword>
<evidence type="ECO:0000256" key="1">
    <source>
        <dbReference type="ARBA" id="ARBA00004162"/>
    </source>
</evidence>
<evidence type="ECO:0000256" key="3">
    <source>
        <dbReference type="ARBA" id="ARBA00022614"/>
    </source>
</evidence>
<evidence type="ECO:0000256" key="10">
    <source>
        <dbReference type="ARBA" id="ARBA00022840"/>
    </source>
</evidence>
<keyword evidence="11 17" id="KW-1133">Transmembrane helix</keyword>
<keyword evidence="20" id="KW-1185">Reference proteome</keyword>
<dbReference type="GO" id="GO:0005524">
    <property type="term" value="F:ATP binding"/>
    <property type="evidence" value="ECO:0007669"/>
    <property type="project" value="UniProtKB-UniRule"/>
</dbReference>
<protein>
    <recommendedName>
        <fullName evidence="18">Protein kinase domain-containing protein</fullName>
    </recommendedName>
</protein>
<dbReference type="Proteomes" id="UP000243459">
    <property type="component" value="Chromosome 3"/>
</dbReference>
<evidence type="ECO:0000256" key="14">
    <source>
        <dbReference type="ARBA" id="ARBA00023180"/>
    </source>
</evidence>
<dbReference type="FunFam" id="3.80.10.10:FF:000413">
    <property type="entry name" value="Inactive leucine-rich repeat receptor-like protein kinase"/>
    <property type="match status" value="1"/>
</dbReference>
<evidence type="ECO:0000259" key="18">
    <source>
        <dbReference type="PROSITE" id="PS50011"/>
    </source>
</evidence>
<dbReference type="Gene3D" id="3.30.200.20">
    <property type="entry name" value="Phosphorylase Kinase, domain 1"/>
    <property type="match status" value="1"/>
</dbReference>
<evidence type="ECO:0000256" key="6">
    <source>
        <dbReference type="ARBA" id="ARBA00022729"/>
    </source>
</evidence>
<dbReference type="EMBL" id="CM007383">
    <property type="protein sequence ID" value="ONK74519.1"/>
    <property type="molecule type" value="Genomic_DNA"/>
</dbReference>
<dbReference type="InterPro" id="IPR017441">
    <property type="entry name" value="Protein_kinase_ATP_BS"/>
</dbReference>
<keyword evidence="3" id="KW-0433">Leucine-rich repeat</keyword>
<comment type="subcellular location">
    <subcellularLocation>
        <location evidence="1">Cell membrane</location>
        <topology evidence="1">Single-pass membrane protein</topology>
    </subcellularLocation>
</comment>
<dbReference type="PROSITE" id="PS00107">
    <property type="entry name" value="PROTEIN_KINASE_ATP"/>
    <property type="match status" value="1"/>
</dbReference>
<dbReference type="InterPro" id="IPR050647">
    <property type="entry name" value="Plant_LRR-RLKs"/>
</dbReference>
<dbReference type="SUPFAM" id="SSF52058">
    <property type="entry name" value="L domain-like"/>
    <property type="match status" value="2"/>
</dbReference>
<evidence type="ECO:0000256" key="2">
    <source>
        <dbReference type="ARBA" id="ARBA00009592"/>
    </source>
</evidence>
<evidence type="ECO:0000256" key="5">
    <source>
        <dbReference type="ARBA" id="ARBA00022692"/>
    </source>
</evidence>
<feature type="compositionally biased region" description="Low complexity" evidence="16">
    <location>
        <begin position="17"/>
        <end position="32"/>
    </location>
</feature>
<dbReference type="Gene3D" id="3.80.10.10">
    <property type="entry name" value="Ribonuclease Inhibitor"/>
    <property type="match status" value="2"/>
</dbReference>
<dbReference type="InterPro" id="IPR001611">
    <property type="entry name" value="Leu-rich_rpt"/>
</dbReference>
<dbReference type="GO" id="GO:0033612">
    <property type="term" value="F:receptor serine/threonine kinase binding"/>
    <property type="evidence" value="ECO:0007669"/>
    <property type="project" value="TreeGrafter"/>
</dbReference>
<feature type="region of interest" description="Disordered" evidence="16">
    <location>
        <begin position="1"/>
        <end position="32"/>
    </location>
</feature>
<evidence type="ECO:0000256" key="12">
    <source>
        <dbReference type="ARBA" id="ARBA00023136"/>
    </source>
</evidence>
<keyword evidence="7" id="KW-0677">Repeat</keyword>